<dbReference type="EMBL" id="BTSY01000006">
    <property type="protein sequence ID" value="GMT32984.1"/>
    <property type="molecule type" value="Genomic_DNA"/>
</dbReference>
<gene>
    <name evidence="1" type="ORF">PFISCL1PPCAC_24281</name>
</gene>
<protein>
    <submittedName>
        <fullName evidence="1">Uncharacterized protein</fullName>
    </submittedName>
</protein>
<sequence>LNIFATHFRSAYPFVQAGRRIPKPNYSLAPILLSLIAMGLARWTILGYEILPSSLARRIQLWRSSKYQPIFKKLANKRSSQFQRVYKLLYSFEKFILRACKSAFHAVAWVAPIETNDEDEECRESLQLVPHPSSKEA</sequence>
<reference evidence="1" key="1">
    <citation type="submission" date="2023-10" db="EMBL/GenBank/DDBJ databases">
        <title>Genome assembly of Pristionchus species.</title>
        <authorList>
            <person name="Yoshida K."/>
            <person name="Sommer R.J."/>
        </authorList>
    </citation>
    <scope>NUCLEOTIDE SEQUENCE</scope>
    <source>
        <strain evidence="1">RS5133</strain>
    </source>
</reference>
<evidence type="ECO:0000313" key="1">
    <source>
        <dbReference type="EMBL" id="GMT32984.1"/>
    </source>
</evidence>
<keyword evidence="2" id="KW-1185">Reference proteome</keyword>
<feature type="non-terminal residue" evidence="1">
    <location>
        <position position="1"/>
    </location>
</feature>
<comment type="caution">
    <text evidence="1">The sequence shown here is derived from an EMBL/GenBank/DDBJ whole genome shotgun (WGS) entry which is preliminary data.</text>
</comment>
<accession>A0AAV5WQL5</accession>
<dbReference type="Proteomes" id="UP001432322">
    <property type="component" value="Unassembled WGS sequence"/>
</dbReference>
<evidence type="ECO:0000313" key="2">
    <source>
        <dbReference type="Proteomes" id="UP001432322"/>
    </source>
</evidence>
<dbReference type="AlphaFoldDB" id="A0AAV5WQL5"/>
<name>A0AAV5WQL5_9BILA</name>
<proteinExistence type="predicted"/>
<feature type="non-terminal residue" evidence="1">
    <location>
        <position position="137"/>
    </location>
</feature>
<organism evidence="1 2">
    <name type="scientific">Pristionchus fissidentatus</name>
    <dbReference type="NCBI Taxonomy" id="1538716"/>
    <lineage>
        <taxon>Eukaryota</taxon>
        <taxon>Metazoa</taxon>
        <taxon>Ecdysozoa</taxon>
        <taxon>Nematoda</taxon>
        <taxon>Chromadorea</taxon>
        <taxon>Rhabditida</taxon>
        <taxon>Rhabditina</taxon>
        <taxon>Diplogasteromorpha</taxon>
        <taxon>Diplogasteroidea</taxon>
        <taxon>Neodiplogasteridae</taxon>
        <taxon>Pristionchus</taxon>
    </lineage>
</organism>